<dbReference type="NCBIfam" id="TIGR04019">
    <property type="entry name" value="B_thiol_YtxJ"/>
    <property type="match status" value="1"/>
</dbReference>
<dbReference type="Proteomes" id="UP000188947">
    <property type="component" value="Unassembled WGS sequence"/>
</dbReference>
<proteinExistence type="predicted"/>
<dbReference type="OrthoDB" id="677051at2"/>
<sequence length="123" mass="14442">MGIFDLFKNKEELKDSPWHIIESEAELKQAIEESYHYKVAIFKHSTRCFISKMVLKNFETGLRNSTPSDYKFYYLDLLQFKPLSNKISEDLMIRHESPQIIVLEDGKAIYNASHENINTDLLP</sequence>
<dbReference type="EMBL" id="MPOG01000008">
    <property type="protein sequence ID" value="OOH96128.1"/>
    <property type="molecule type" value="Genomic_DNA"/>
</dbReference>
<dbReference type="Pfam" id="PF11009">
    <property type="entry name" value="BrxC"/>
    <property type="match status" value="1"/>
</dbReference>
<evidence type="ECO:0000313" key="2">
    <source>
        <dbReference type="Proteomes" id="UP000188947"/>
    </source>
</evidence>
<evidence type="ECO:0000313" key="1">
    <source>
        <dbReference type="EMBL" id="OOH96128.1"/>
    </source>
</evidence>
<name>A0A1T3FKJ3_ELIME</name>
<dbReference type="RefSeq" id="WP_070905028.1">
    <property type="nucleotide sequence ID" value="NZ_CP016378.1"/>
</dbReference>
<dbReference type="Gene3D" id="3.40.30.10">
    <property type="entry name" value="Glutaredoxin"/>
    <property type="match status" value="1"/>
</dbReference>
<dbReference type="InterPro" id="IPR022551">
    <property type="entry name" value="BrxC"/>
</dbReference>
<reference evidence="1 2" key="1">
    <citation type="submission" date="2016-11" db="EMBL/GenBank/DDBJ databases">
        <title>Genome sequence and comparative genomic analysis of clinical strain Elizabethkingia meningoseptica 61421 PRCM.</title>
        <authorList>
            <person name="Wang M."/>
            <person name="Hu S."/>
            <person name="Cao L."/>
            <person name="Jiang T."/>
            <person name="Zhou Y."/>
            <person name="Ming D."/>
        </authorList>
    </citation>
    <scope>NUCLEOTIDE SEQUENCE [LARGE SCALE GENOMIC DNA]</scope>
    <source>
        <strain evidence="1 2">61421 PRCM</strain>
    </source>
</reference>
<comment type="caution">
    <text evidence="1">The sequence shown here is derived from an EMBL/GenBank/DDBJ whole genome shotgun (WGS) entry which is preliminary data.</text>
</comment>
<gene>
    <name evidence="1" type="ORF">BMF97_07175</name>
</gene>
<protein>
    <submittedName>
        <fullName evidence="1">Thioredoxin family protein</fullName>
    </submittedName>
</protein>
<accession>A0A1T3FKJ3</accession>
<dbReference type="STRING" id="238.BBD35_14935"/>
<organism evidence="1 2">
    <name type="scientific">Elizabethkingia meningoseptica</name>
    <name type="common">Chryseobacterium meningosepticum</name>
    <dbReference type="NCBI Taxonomy" id="238"/>
    <lineage>
        <taxon>Bacteria</taxon>
        <taxon>Pseudomonadati</taxon>
        <taxon>Bacteroidota</taxon>
        <taxon>Flavobacteriia</taxon>
        <taxon>Flavobacteriales</taxon>
        <taxon>Weeksellaceae</taxon>
        <taxon>Elizabethkingia</taxon>
    </lineage>
</organism>
<keyword evidence="2" id="KW-1185">Reference proteome</keyword>
<dbReference type="AlphaFoldDB" id="A0A1T3FKJ3"/>
<dbReference type="eggNOG" id="COG3118">
    <property type="taxonomic scope" value="Bacteria"/>
</dbReference>